<dbReference type="Pfam" id="PF04393">
    <property type="entry name" value="DUF535"/>
    <property type="match status" value="1"/>
</dbReference>
<keyword evidence="2" id="KW-1185">Reference proteome</keyword>
<dbReference type="Proteomes" id="UP000005013">
    <property type="component" value="Chromosome"/>
</dbReference>
<dbReference type="GO" id="GO:0006974">
    <property type="term" value="P:DNA damage response"/>
    <property type="evidence" value="ECO:0007669"/>
    <property type="project" value="TreeGrafter"/>
</dbReference>
<dbReference type="InterPro" id="IPR016024">
    <property type="entry name" value="ARM-type_fold"/>
</dbReference>
<dbReference type="AlphaFoldDB" id="I0ES56"/>
<sequence>MSLVSKNLRFLIRIVFKILKKLTPKSFQKFLVSITLKCLRKGFSEFYYQNIFNMISHKHNPHFLDNIISKSHLTNNPQQLESFYDNLFKVVTNNPQQLESFYDNLFKVVTNNPQQLESFYDNLFKVVTNNPQQLESFYDNLFKVVTNNPQQLESFYDNLFKVVTNNPQQLESFYDNLFRHIDNRIKQSKKEALVVVANIIQMIVYRMYKFACDFETTYKKAHLMGANLRAIEWLLSRPNILITIRDTFSNFCDTRYNKEQHLDLFIQNLIFLHNLQVKDPTTSQAVSLLKAKALTFHRAEIDGGGAYYFNLTSEHVYLNEGFLGITLEYEKEKKQLLYTMKFHILDNKYLVISCMQGIQNLEESYKLFTKNYHRIRPNFFLVKLARELGKLLGCSKLLGLPTEAQISFRFHANDEINVFKFNYDNFFTECEAQLIEIEGRTYWDIPLNEKPIEEYPQKYRSRQRARRKVLETFKEDLEKILVLDE</sequence>
<evidence type="ECO:0000313" key="2">
    <source>
        <dbReference type="Proteomes" id="UP000005013"/>
    </source>
</evidence>
<dbReference type="SUPFAM" id="SSF48371">
    <property type="entry name" value="ARM repeat"/>
    <property type="match status" value="1"/>
</dbReference>
<dbReference type="PATRIC" id="fig|1163745.3.peg.805"/>
<dbReference type="STRING" id="1163745.HCD_03795"/>
<reference evidence="1 2" key="1">
    <citation type="journal article" date="2013" name="PLoS ONE">
        <title>Sequence Divergence and Conservation in Genomes ofHelicobacter cetorum Strains from a Dolphin and a Whale.</title>
        <authorList>
            <person name="Kersulyte D."/>
            <person name="Rossi M."/>
            <person name="Berg D.E."/>
        </authorList>
    </citation>
    <scope>NUCLEOTIDE SEQUENCE [LARGE SCALE GENOMIC DNA]</scope>
    <source>
        <strain evidence="1 2">MIT 99-5656</strain>
    </source>
</reference>
<name>I0ES56_HELCM</name>
<dbReference type="eggNOG" id="COG2990">
    <property type="taxonomic scope" value="Bacteria"/>
</dbReference>
<evidence type="ECO:0008006" key="3">
    <source>
        <dbReference type="Google" id="ProtNLM"/>
    </source>
</evidence>
<accession>I0ES56</accession>
<proteinExistence type="predicted"/>
<dbReference type="KEGG" id="hcm:HCD_03795"/>
<organism evidence="1 2">
    <name type="scientific">Helicobacter cetorum (strain ATCC BAA-540 / CCUG 52418 / MIT 99-5656)</name>
    <dbReference type="NCBI Taxonomy" id="1163745"/>
    <lineage>
        <taxon>Bacteria</taxon>
        <taxon>Pseudomonadati</taxon>
        <taxon>Campylobacterota</taxon>
        <taxon>Epsilonproteobacteria</taxon>
        <taxon>Campylobacterales</taxon>
        <taxon>Helicobacteraceae</taxon>
        <taxon>Helicobacter</taxon>
    </lineage>
</organism>
<dbReference type="PANTHER" id="PTHR38785">
    <property type="entry name" value="HOMOLOG OF VIRK"/>
    <property type="match status" value="1"/>
</dbReference>
<dbReference type="InterPro" id="IPR007488">
    <property type="entry name" value="DUF535"/>
</dbReference>
<evidence type="ECO:0000313" key="1">
    <source>
        <dbReference type="EMBL" id="AFI05775.1"/>
    </source>
</evidence>
<dbReference type="EMBL" id="CP003481">
    <property type="protein sequence ID" value="AFI05775.1"/>
    <property type="molecule type" value="Genomic_DNA"/>
</dbReference>
<gene>
    <name evidence="1" type="ordered locus">HCD_03795</name>
</gene>
<protein>
    <recommendedName>
        <fullName evidence="3">DUF535 domain-containing protein</fullName>
    </recommendedName>
</protein>
<dbReference type="PANTHER" id="PTHR38785:SF1">
    <property type="entry name" value="HOMOLOG OF VIRK"/>
    <property type="match status" value="1"/>
</dbReference>
<dbReference type="HOGENOM" id="CLU_044194_0_0_7"/>